<dbReference type="EMBL" id="SLWY01000009">
    <property type="protein sequence ID" value="TCO81343.1"/>
    <property type="molecule type" value="Genomic_DNA"/>
</dbReference>
<reference evidence="9 10" key="1">
    <citation type="submission" date="2019-03" db="EMBL/GenBank/DDBJ databases">
        <title>Genomic Encyclopedia of Type Strains, Phase IV (KMG-IV): sequencing the most valuable type-strain genomes for metagenomic binning, comparative biology and taxonomic classification.</title>
        <authorList>
            <person name="Goeker M."/>
        </authorList>
    </citation>
    <scope>NUCLEOTIDE SEQUENCE [LARGE SCALE GENOMIC DNA]</scope>
    <source>
        <strain evidence="9 10">DSM 25287</strain>
    </source>
</reference>
<dbReference type="Gene3D" id="1.20.1530.20">
    <property type="match status" value="1"/>
</dbReference>
<evidence type="ECO:0008006" key="11">
    <source>
        <dbReference type="Google" id="ProtNLM"/>
    </source>
</evidence>
<dbReference type="InterPro" id="IPR038770">
    <property type="entry name" value="Na+/solute_symporter_sf"/>
</dbReference>
<evidence type="ECO:0000256" key="4">
    <source>
        <dbReference type="ARBA" id="ARBA00022475"/>
    </source>
</evidence>
<protein>
    <recommendedName>
        <fullName evidence="11">AEC family transporter</fullName>
    </recommendedName>
</protein>
<gene>
    <name evidence="9" type="ORF">EV699_109185</name>
</gene>
<feature type="transmembrane region" description="Helical" evidence="8">
    <location>
        <begin position="130"/>
        <end position="150"/>
    </location>
</feature>
<keyword evidence="6 8" id="KW-1133">Transmembrane helix</keyword>
<evidence type="ECO:0000256" key="3">
    <source>
        <dbReference type="ARBA" id="ARBA00022448"/>
    </source>
</evidence>
<proteinExistence type="inferred from homology"/>
<evidence type="ECO:0000256" key="8">
    <source>
        <dbReference type="SAM" id="Phobius"/>
    </source>
</evidence>
<evidence type="ECO:0000256" key="5">
    <source>
        <dbReference type="ARBA" id="ARBA00022692"/>
    </source>
</evidence>
<evidence type="ECO:0000256" key="1">
    <source>
        <dbReference type="ARBA" id="ARBA00004651"/>
    </source>
</evidence>
<dbReference type="RefSeq" id="WP_132542078.1">
    <property type="nucleotide sequence ID" value="NZ_SLWY01000009.1"/>
</dbReference>
<keyword evidence="4" id="KW-1003">Cell membrane</keyword>
<comment type="similarity">
    <text evidence="2">Belongs to the auxin efflux carrier (TC 2.A.69) family.</text>
</comment>
<dbReference type="Proteomes" id="UP000295765">
    <property type="component" value="Unassembled WGS sequence"/>
</dbReference>
<feature type="transmembrane region" description="Helical" evidence="8">
    <location>
        <begin position="68"/>
        <end position="89"/>
    </location>
</feature>
<feature type="transmembrane region" description="Helical" evidence="8">
    <location>
        <begin position="171"/>
        <end position="192"/>
    </location>
</feature>
<dbReference type="Pfam" id="PF03547">
    <property type="entry name" value="Mem_trans"/>
    <property type="match status" value="1"/>
</dbReference>
<evidence type="ECO:0000313" key="9">
    <source>
        <dbReference type="EMBL" id="TCO81343.1"/>
    </source>
</evidence>
<feature type="transmembrane region" description="Helical" evidence="8">
    <location>
        <begin position="198"/>
        <end position="217"/>
    </location>
</feature>
<keyword evidence="10" id="KW-1185">Reference proteome</keyword>
<keyword evidence="7 8" id="KW-0472">Membrane</keyword>
<comment type="caution">
    <text evidence="9">The sequence shown here is derived from an EMBL/GenBank/DDBJ whole genome shotgun (WGS) entry which is preliminary data.</text>
</comment>
<dbReference type="PANTHER" id="PTHR36838:SF4">
    <property type="entry name" value="AUXIN EFFLUX CARRIER FAMILY PROTEIN"/>
    <property type="match status" value="1"/>
</dbReference>
<keyword evidence="3" id="KW-0813">Transport</keyword>
<dbReference type="PANTHER" id="PTHR36838">
    <property type="entry name" value="AUXIN EFFLUX CARRIER FAMILY PROTEIN"/>
    <property type="match status" value="1"/>
</dbReference>
<keyword evidence="5 8" id="KW-0812">Transmembrane</keyword>
<organism evidence="9 10">
    <name type="scientific">Plasticicumulans lactativorans</name>
    <dbReference type="NCBI Taxonomy" id="1133106"/>
    <lineage>
        <taxon>Bacteria</taxon>
        <taxon>Pseudomonadati</taxon>
        <taxon>Pseudomonadota</taxon>
        <taxon>Gammaproteobacteria</taxon>
        <taxon>Candidatus Competibacteraceae</taxon>
        <taxon>Plasticicumulans</taxon>
    </lineage>
</organism>
<evidence type="ECO:0000313" key="10">
    <source>
        <dbReference type="Proteomes" id="UP000295765"/>
    </source>
</evidence>
<dbReference type="AlphaFoldDB" id="A0A4V2SCZ9"/>
<evidence type="ECO:0000256" key="6">
    <source>
        <dbReference type="ARBA" id="ARBA00022989"/>
    </source>
</evidence>
<feature type="transmembrane region" description="Helical" evidence="8">
    <location>
        <begin position="257"/>
        <end position="275"/>
    </location>
</feature>
<name>A0A4V2SCZ9_9GAMM</name>
<feature type="transmembrane region" description="Helical" evidence="8">
    <location>
        <begin position="224"/>
        <end position="245"/>
    </location>
</feature>
<evidence type="ECO:0000256" key="7">
    <source>
        <dbReference type="ARBA" id="ARBA00023136"/>
    </source>
</evidence>
<comment type="subcellular location">
    <subcellularLocation>
        <location evidence="1">Cell membrane</location>
        <topology evidence="1">Multi-pass membrane protein</topology>
    </subcellularLocation>
</comment>
<accession>A0A4V2SCZ9</accession>
<feature type="transmembrane region" description="Helical" evidence="8">
    <location>
        <begin position="282"/>
        <end position="308"/>
    </location>
</feature>
<dbReference type="OrthoDB" id="9805563at2"/>
<evidence type="ECO:0000256" key="2">
    <source>
        <dbReference type="ARBA" id="ARBA00010145"/>
    </source>
</evidence>
<sequence>MNLAQSFATATAALGPIFALILLGQALRRADFPGSAFWPPAERLAYYLLLPALLLKELALADLGGYAFAPLIAVIVVSQLLMTALAYALRPWLAADGAGFGSVYQGVIRLNTYVGLAATPALFGRAGAPLAALALAIMVPLVNLLCVAVITHAQGRVAPWHLAAAVLRNPLIVACALGLVLNLGQLGLPWGSAGLLDILSRAALPLGLLTMGAGLRLTAVGGRAAAVGAAVALKLVGLPLLVWAGSAVAGLAPLERAVLTLFAALPGAPSAYVLARQMGGDAPLAAAIVTVQTAAAMLTLPLLALLLAPGLAR</sequence>
<dbReference type="InterPro" id="IPR004776">
    <property type="entry name" value="Mem_transp_PIN-like"/>
</dbReference>
<dbReference type="GO" id="GO:0055085">
    <property type="term" value="P:transmembrane transport"/>
    <property type="evidence" value="ECO:0007669"/>
    <property type="project" value="InterPro"/>
</dbReference>
<dbReference type="GO" id="GO:0005886">
    <property type="term" value="C:plasma membrane"/>
    <property type="evidence" value="ECO:0007669"/>
    <property type="project" value="UniProtKB-SubCell"/>
</dbReference>